<dbReference type="Proteomes" id="UP000031620">
    <property type="component" value="Chromosome"/>
</dbReference>
<keyword evidence="1" id="KW-0472">Membrane</keyword>
<dbReference type="STRING" id="1291742.LOOC260_119830"/>
<gene>
    <name evidence="3" type="ORF">LOOC260_119830</name>
</gene>
<evidence type="ECO:0000256" key="1">
    <source>
        <dbReference type="SAM" id="Phobius"/>
    </source>
</evidence>
<evidence type="ECO:0000313" key="4">
    <source>
        <dbReference type="Proteomes" id="UP000031620"/>
    </source>
</evidence>
<dbReference type="RefSeq" id="WP_041094597.1">
    <property type="nucleotide sequence ID" value="NZ_AP014680.1"/>
</dbReference>
<feature type="domain" description="Phosphatidic acid phosphatase type 2/haloperoxidase" evidence="2">
    <location>
        <begin position="123"/>
        <end position="195"/>
    </location>
</feature>
<feature type="transmembrane region" description="Helical" evidence="1">
    <location>
        <begin position="156"/>
        <end position="178"/>
    </location>
</feature>
<dbReference type="InterPro" id="IPR000326">
    <property type="entry name" value="PAP2/HPO"/>
</dbReference>
<accession>A0A0A1GZR5</accession>
<feature type="transmembrane region" description="Helical" evidence="1">
    <location>
        <begin position="184"/>
        <end position="206"/>
    </location>
</feature>
<dbReference type="Gene3D" id="1.20.144.10">
    <property type="entry name" value="Phosphatidic acid phosphatase type 2/haloperoxidase"/>
    <property type="match status" value="1"/>
</dbReference>
<dbReference type="KEGG" id="lho:LOOC260_119830"/>
<feature type="transmembrane region" description="Helical" evidence="1">
    <location>
        <begin position="129"/>
        <end position="149"/>
    </location>
</feature>
<feature type="transmembrane region" description="Helical" evidence="1">
    <location>
        <begin position="54"/>
        <end position="79"/>
    </location>
</feature>
<dbReference type="CDD" id="cd01610">
    <property type="entry name" value="PAP2_like"/>
    <property type="match status" value="1"/>
</dbReference>
<evidence type="ECO:0000259" key="2">
    <source>
        <dbReference type="Pfam" id="PF01569"/>
    </source>
</evidence>
<dbReference type="SUPFAM" id="SSF48317">
    <property type="entry name" value="Acid phosphatase/Vanadium-dependent haloperoxidase"/>
    <property type="match status" value="1"/>
</dbReference>
<dbReference type="Pfam" id="PF01569">
    <property type="entry name" value="PAP2"/>
    <property type="match status" value="1"/>
</dbReference>
<feature type="transmembrane region" description="Helical" evidence="1">
    <location>
        <begin position="12"/>
        <end position="34"/>
    </location>
</feature>
<dbReference type="InterPro" id="IPR036938">
    <property type="entry name" value="PAP2/HPO_sf"/>
</dbReference>
<proteinExistence type="predicted"/>
<dbReference type="AlphaFoldDB" id="A0A0A1GZR5"/>
<protein>
    <submittedName>
        <fullName evidence="3">Phosphatase</fullName>
    </submittedName>
</protein>
<dbReference type="HOGENOM" id="CLU_072573_3_3_9"/>
<keyword evidence="1" id="KW-1133">Transmembrane helix</keyword>
<organism evidence="3 4">
    <name type="scientific">Paucilactobacillus hokkaidonensis JCM 18461</name>
    <dbReference type="NCBI Taxonomy" id="1291742"/>
    <lineage>
        <taxon>Bacteria</taxon>
        <taxon>Bacillati</taxon>
        <taxon>Bacillota</taxon>
        <taxon>Bacilli</taxon>
        <taxon>Lactobacillales</taxon>
        <taxon>Lactobacillaceae</taxon>
        <taxon>Paucilactobacillus</taxon>
    </lineage>
</organism>
<reference evidence="3 4" key="1">
    <citation type="submission" date="2014-11" db="EMBL/GenBank/DDBJ databases">
        <title>Complete genome sequence and analysis of Lactobacillus hokkaidonensis LOOC260T.</title>
        <authorList>
            <person name="Tanizawa Y."/>
            <person name="Tohno M."/>
            <person name="Kaminuma E."/>
            <person name="Nakamura Y."/>
            <person name="Arita M."/>
        </authorList>
    </citation>
    <scope>NUCLEOTIDE SEQUENCE [LARGE SCALE GENOMIC DNA]</scope>
    <source>
        <strain evidence="3 4">LOOC260</strain>
    </source>
</reference>
<feature type="transmembrane region" description="Helical" evidence="1">
    <location>
        <begin position="86"/>
        <end position="109"/>
    </location>
</feature>
<sequence>MYIVKDRDRILNIAITALLFLIIFSLALTNSPIMMTFDTLIQDFVLGLSFNHPFLNHLLSFLGHPVMTGLYLIILWFLLWGFKHKLISFWAICTYISGEILFLIIRKIVARELPSGHPQNISAGSFPSHHVFSLILIFMLIYICAMPFLKKRWHVWLALVCMWLIIFILAIARIQLHANYPFDTIAGILLAYSWVEIWEIVYLSFFGNLTRIQVFRHSDFN</sequence>
<name>A0A0A1GZR5_9LACO</name>
<evidence type="ECO:0000313" key="3">
    <source>
        <dbReference type="EMBL" id="BAP86489.1"/>
    </source>
</evidence>
<dbReference type="EMBL" id="AP014680">
    <property type="protein sequence ID" value="BAP86489.1"/>
    <property type="molecule type" value="Genomic_DNA"/>
</dbReference>
<keyword evidence="1" id="KW-0812">Transmembrane</keyword>